<dbReference type="Proteomes" id="UP000562027">
    <property type="component" value="Unassembled WGS sequence"/>
</dbReference>
<evidence type="ECO:0000256" key="1">
    <source>
        <dbReference type="SAM" id="SignalP"/>
    </source>
</evidence>
<keyword evidence="1" id="KW-0732">Signal</keyword>
<name>A0A840L7U1_9BURK</name>
<evidence type="ECO:0000313" key="2">
    <source>
        <dbReference type="EMBL" id="MBB4844260.1"/>
    </source>
</evidence>
<gene>
    <name evidence="2" type="ORF">HNP55_002796</name>
</gene>
<proteinExistence type="predicted"/>
<protein>
    <recommendedName>
        <fullName evidence="4">Metallopeptidase DUF4344</fullName>
    </recommendedName>
</protein>
<dbReference type="Pfam" id="PF14247">
    <property type="entry name" value="DUF4344"/>
    <property type="match status" value="1"/>
</dbReference>
<sequence>MNKLLNSFVCSLCFFLPLSGVAQPSKPNKLSMQVVIDPPRNAEDKAALQAMKDARTIDQFAQHVKDNFVLERALTLHFGGEDGPHYDPEASTIHMPYGFIQEVDDNFSKARYQRPGVSRKEAIQHAITAVLFHELAHALIDAYGLPIVGKEEDAADGLAVVALIRLYPKGRELAISAADLYEIESRDTTPEKEDYFDAHSLDIQRHYSMLCQVYGSDPGPYAWLAKKAGFTQDRREGCEEEFVILDDSWLALLEPFLKKGAPLLKQ</sequence>
<evidence type="ECO:0000313" key="3">
    <source>
        <dbReference type="Proteomes" id="UP000562027"/>
    </source>
</evidence>
<dbReference type="InterPro" id="IPR025644">
    <property type="entry name" value="DUF4344"/>
</dbReference>
<comment type="caution">
    <text evidence="2">The sequence shown here is derived from an EMBL/GenBank/DDBJ whole genome shotgun (WGS) entry which is preliminary data.</text>
</comment>
<accession>A0A840L7U1</accession>
<keyword evidence="3" id="KW-1185">Reference proteome</keyword>
<dbReference type="EMBL" id="JACHLP010000005">
    <property type="protein sequence ID" value="MBB4844260.1"/>
    <property type="molecule type" value="Genomic_DNA"/>
</dbReference>
<feature type="chain" id="PRO_5032978850" description="Metallopeptidase DUF4344" evidence="1">
    <location>
        <begin position="23"/>
        <end position="266"/>
    </location>
</feature>
<feature type="signal peptide" evidence="1">
    <location>
        <begin position="1"/>
        <end position="22"/>
    </location>
</feature>
<organism evidence="2 3">
    <name type="scientific">Roseateles oligotrophus</name>
    <dbReference type="NCBI Taxonomy" id="1769250"/>
    <lineage>
        <taxon>Bacteria</taxon>
        <taxon>Pseudomonadati</taxon>
        <taxon>Pseudomonadota</taxon>
        <taxon>Betaproteobacteria</taxon>
        <taxon>Burkholderiales</taxon>
        <taxon>Sphaerotilaceae</taxon>
        <taxon>Roseateles</taxon>
    </lineage>
</organism>
<dbReference type="AlphaFoldDB" id="A0A840L7U1"/>
<evidence type="ECO:0008006" key="4">
    <source>
        <dbReference type="Google" id="ProtNLM"/>
    </source>
</evidence>
<reference evidence="2 3" key="1">
    <citation type="submission" date="2020-08" db="EMBL/GenBank/DDBJ databases">
        <title>Functional genomics of gut bacteria from endangered species of beetles.</title>
        <authorList>
            <person name="Carlos-Shanley C."/>
        </authorList>
    </citation>
    <scope>NUCLEOTIDE SEQUENCE [LARGE SCALE GENOMIC DNA]</scope>
    <source>
        <strain evidence="2 3">S00239</strain>
    </source>
</reference>